<accession>A0A2P4ZQ78</accession>
<dbReference type="RefSeq" id="XP_024405763.1">
    <property type="nucleotide sequence ID" value="XM_024549533.1"/>
</dbReference>
<evidence type="ECO:0000313" key="2">
    <source>
        <dbReference type="Proteomes" id="UP000054821"/>
    </source>
</evidence>
<comment type="caution">
    <text evidence="1">The sequence shown here is derived from an EMBL/GenBank/DDBJ whole genome shotgun (WGS) entry which is preliminary data.</text>
</comment>
<proteinExistence type="predicted"/>
<dbReference type="GeneID" id="36347552"/>
<organism evidence="1 2">
    <name type="scientific">Trichoderma gamsii</name>
    <dbReference type="NCBI Taxonomy" id="398673"/>
    <lineage>
        <taxon>Eukaryota</taxon>
        <taxon>Fungi</taxon>
        <taxon>Dikarya</taxon>
        <taxon>Ascomycota</taxon>
        <taxon>Pezizomycotina</taxon>
        <taxon>Sordariomycetes</taxon>
        <taxon>Hypocreomycetidae</taxon>
        <taxon>Hypocreales</taxon>
        <taxon>Hypocreaceae</taxon>
        <taxon>Trichoderma</taxon>
    </lineage>
</organism>
<name>A0A2P4ZQ78_9HYPO</name>
<gene>
    <name evidence="1" type="ORF">TGAM01_v204899</name>
</gene>
<dbReference type="Proteomes" id="UP000054821">
    <property type="component" value="Unassembled WGS sequence"/>
</dbReference>
<keyword evidence="2" id="KW-1185">Reference proteome</keyword>
<protein>
    <submittedName>
        <fullName evidence="1">Uncharacterized protein</fullName>
    </submittedName>
</protein>
<dbReference type="AlphaFoldDB" id="A0A2P4ZQ78"/>
<reference evidence="1 2" key="1">
    <citation type="journal article" date="2016" name="Genome Announc.">
        <title>Draft Whole-Genome Sequence of Trichoderma gamsii T6085, a Promising Biocontrol Agent of Fusarium Head Blight on Wheat.</title>
        <authorList>
            <person name="Baroncelli R."/>
            <person name="Zapparata A."/>
            <person name="Piaggeschi G."/>
            <person name="Sarrocco S."/>
            <person name="Vannacci G."/>
        </authorList>
    </citation>
    <scope>NUCLEOTIDE SEQUENCE [LARGE SCALE GENOMIC DNA]</scope>
    <source>
        <strain evidence="1 2">T6085</strain>
    </source>
</reference>
<dbReference type="EMBL" id="JPDN02000014">
    <property type="protein sequence ID" value="PON26423.1"/>
    <property type="molecule type" value="Genomic_DNA"/>
</dbReference>
<evidence type="ECO:0000313" key="1">
    <source>
        <dbReference type="EMBL" id="PON26423.1"/>
    </source>
</evidence>
<sequence>MTGGTSKIHFTRAATNFTAPHRGIQDLFCQPKAKRYMCSKYQATPADP</sequence>